<dbReference type="STRING" id="1742973.COMA2_90073"/>
<dbReference type="Proteomes" id="UP000198736">
    <property type="component" value="Unassembled WGS sequence"/>
</dbReference>
<evidence type="ECO:0000313" key="2">
    <source>
        <dbReference type="Proteomes" id="UP000198736"/>
    </source>
</evidence>
<reference evidence="2" key="1">
    <citation type="submission" date="2015-10" db="EMBL/GenBank/DDBJ databases">
        <authorList>
            <person name="Luecker S."/>
            <person name="Luecker S."/>
        </authorList>
    </citation>
    <scope>NUCLEOTIDE SEQUENCE [LARGE SCALE GENOMIC DNA]</scope>
</reference>
<dbReference type="AlphaFoldDB" id="A0A0S4LVP2"/>
<keyword evidence="2" id="KW-1185">Reference proteome</keyword>
<protein>
    <submittedName>
        <fullName evidence="1">Uncharacterized protein</fullName>
    </submittedName>
</protein>
<gene>
    <name evidence="1" type="ORF">COMA2_90073</name>
</gene>
<organism evidence="1 2">
    <name type="scientific">Candidatus Nitrospira nitrificans</name>
    <dbReference type="NCBI Taxonomy" id="1742973"/>
    <lineage>
        <taxon>Bacteria</taxon>
        <taxon>Pseudomonadati</taxon>
        <taxon>Nitrospirota</taxon>
        <taxon>Nitrospiria</taxon>
        <taxon>Nitrospirales</taxon>
        <taxon>Nitrospiraceae</taxon>
        <taxon>Nitrospira</taxon>
    </lineage>
</organism>
<proteinExistence type="predicted"/>
<evidence type="ECO:0000313" key="1">
    <source>
        <dbReference type="EMBL" id="CUS39894.1"/>
    </source>
</evidence>
<sequence>MPKRLREAGRLARRLNVRVGKRLFIQAMGGPGDDYATPGLVAGLETIIQEINQFALDFVSPISYTYEVLRPCLWGRVNEVVGRRFV</sequence>
<dbReference type="EMBL" id="CZPZ01000036">
    <property type="protein sequence ID" value="CUS39894.1"/>
    <property type="molecule type" value="Genomic_DNA"/>
</dbReference>
<accession>A0A0S4LVP2</accession>
<name>A0A0S4LVP2_9BACT</name>